<evidence type="ECO:0000256" key="1">
    <source>
        <dbReference type="ARBA" id="ARBA00022723"/>
    </source>
</evidence>
<dbReference type="SUPFAM" id="SSF57667">
    <property type="entry name" value="beta-beta-alpha zinc fingers"/>
    <property type="match status" value="3"/>
</dbReference>
<feature type="domain" description="C2H2-type" evidence="7">
    <location>
        <begin position="579"/>
        <end position="602"/>
    </location>
</feature>
<dbReference type="SMART" id="SM00355">
    <property type="entry name" value="ZnF_C2H2"/>
    <property type="match status" value="8"/>
</dbReference>
<dbReference type="AlphaFoldDB" id="A0A8X6U8U9"/>
<evidence type="ECO:0000313" key="8">
    <source>
        <dbReference type="EMBL" id="GFT90394.1"/>
    </source>
</evidence>
<keyword evidence="1" id="KW-0479">Metal-binding</keyword>
<dbReference type="PROSITE" id="PS50157">
    <property type="entry name" value="ZINC_FINGER_C2H2_2"/>
    <property type="match status" value="7"/>
</dbReference>
<dbReference type="GO" id="GO:0008270">
    <property type="term" value="F:zinc ion binding"/>
    <property type="evidence" value="ECO:0007669"/>
    <property type="project" value="UniProtKB-KW"/>
</dbReference>
<evidence type="ECO:0000256" key="3">
    <source>
        <dbReference type="ARBA" id="ARBA00022771"/>
    </source>
</evidence>
<keyword evidence="9" id="KW-1185">Reference proteome</keyword>
<dbReference type="InterPro" id="IPR036236">
    <property type="entry name" value="Znf_C2H2_sf"/>
</dbReference>
<evidence type="ECO:0000256" key="6">
    <source>
        <dbReference type="SAM" id="MobiDB-lite"/>
    </source>
</evidence>
<feature type="domain" description="C2H2-type" evidence="7">
    <location>
        <begin position="68"/>
        <end position="96"/>
    </location>
</feature>
<dbReference type="Gene3D" id="3.30.160.60">
    <property type="entry name" value="Classic Zinc Finger"/>
    <property type="match status" value="5"/>
</dbReference>
<feature type="domain" description="C2H2-type" evidence="7">
    <location>
        <begin position="495"/>
        <end position="522"/>
    </location>
</feature>
<feature type="region of interest" description="Disordered" evidence="6">
    <location>
        <begin position="377"/>
        <end position="413"/>
    </location>
</feature>
<protein>
    <recommendedName>
        <fullName evidence="7">C2H2-type domain-containing protein</fullName>
    </recommendedName>
</protein>
<evidence type="ECO:0000256" key="5">
    <source>
        <dbReference type="PROSITE-ProRule" id="PRU00042"/>
    </source>
</evidence>
<dbReference type="InterPro" id="IPR013087">
    <property type="entry name" value="Znf_C2H2_type"/>
</dbReference>
<dbReference type="EMBL" id="BMAW01024987">
    <property type="protein sequence ID" value="GFT90394.1"/>
    <property type="molecule type" value="Genomic_DNA"/>
</dbReference>
<keyword evidence="2" id="KW-0677">Repeat</keyword>
<feature type="domain" description="C2H2-type" evidence="7">
    <location>
        <begin position="432"/>
        <end position="460"/>
    </location>
</feature>
<gene>
    <name evidence="8" type="ORF">NPIL_342541</name>
</gene>
<keyword evidence="3 5" id="KW-0863">Zinc-finger</keyword>
<evidence type="ECO:0000259" key="7">
    <source>
        <dbReference type="PROSITE" id="PS50157"/>
    </source>
</evidence>
<proteinExistence type="predicted"/>
<feature type="domain" description="C2H2-type" evidence="7">
    <location>
        <begin position="551"/>
        <end position="578"/>
    </location>
</feature>
<evidence type="ECO:0000256" key="2">
    <source>
        <dbReference type="ARBA" id="ARBA00022737"/>
    </source>
</evidence>
<organism evidence="8 9">
    <name type="scientific">Nephila pilipes</name>
    <name type="common">Giant wood spider</name>
    <name type="synonym">Nephila maculata</name>
    <dbReference type="NCBI Taxonomy" id="299642"/>
    <lineage>
        <taxon>Eukaryota</taxon>
        <taxon>Metazoa</taxon>
        <taxon>Ecdysozoa</taxon>
        <taxon>Arthropoda</taxon>
        <taxon>Chelicerata</taxon>
        <taxon>Arachnida</taxon>
        <taxon>Araneae</taxon>
        <taxon>Araneomorphae</taxon>
        <taxon>Entelegynae</taxon>
        <taxon>Araneoidea</taxon>
        <taxon>Nephilidae</taxon>
        <taxon>Nephila</taxon>
    </lineage>
</organism>
<dbReference type="Pfam" id="PF00096">
    <property type="entry name" value="zf-C2H2"/>
    <property type="match status" value="2"/>
</dbReference>
<feature type="domain" description="C2H2-type" evidence="7">
    <location>
        <begin position="132"/>
        <end position="160"/>
    </location>
</feature>
<keyword evidence="4" id="KW-0862">Zinc</keyword>
<reference evidence="8" key="1">
    <citation type="submission" date="2020-08" db="EMBL/GenBank/DDBJ databases">
        <title>Multicomponent nature underlies the extraordinary mechanical properties of spider dragline silk.</title>
        <authorList>
            <person name="Kono N."/>
            <person name="Nakamura H."/>
            <person name="Mori M."/>
            <person name="Yoshida Y."/>
            <person name="Ohtoshi R."/>
            <person name="Malay A.D."/>
            <person name="Moran D.A.P."/>
            <person name="Tomita M."/>
            <person name="Numata K."/>
            <person name="Arakawa K."/>
        </authorList>
    </citation>
    <scope>NUCLEOTIDE SEQUENCE</scope>
</reference>
<accession>A0A8X6U8U9</accession>
<dbReference type="PROSITE" id="PS00028">
    <property type="entry name" value="ZINC_FINGER_C2H2_1"/>
    <property type="match status" value="8"/>
</dbReference>
<comment type="caution">
    <text evidence="8">The sequence shown here is derived from an EMBL/GenBank/DDBJ whole genome shotgun (WGS) entry which is preliminary data.</text>
</comment>
<dbReference type="PANTHER" id="PTHR24409">
    <property type="entry name" value="ZINC FINGER PROTEIN 142"/>
    <property type="match status" value="1"/>
</dbReference>
<dbReference type="Proteomes" id="UP000887013">
    <property type="component" value="Unassembled WGS sequence"/>
</dbReference>
<feature type="compositionally biased region" description="Polar residues" evidence="6">
    <location>
        <begin position="396"/>
        <end position="413"/>
    </location>
</feature>
<dbReference type="OrthoDB" id="8922241at2759"/>
<sequence>MKSNHSKIKKRPYVCSDVHFQNNVVEEKFPPVKKLMRIDIDAKLESNKFLPAADIISFKKNRNSDESYQCIQCKKSFFNKRYLDSHNRLIHKTKNMIYSDSSSVMEKSLYNDEMTSQNTEVLLQTQLQDEDFKCNLCDIRFSTEDNLNNHYNLIHNQFNSVNIVSVYSVENLLVNKSTFSGNYQNVDIHSTESIVPLPTDPDNISIKTEASLYMETDVSKPELSNSLCCNCCEKNFQTEHDLKMHTCHNLIQEMSIKIEPMFSDESSDELLNASSSIKQKLIQSSEQQSVSTEKNEPFEVFKNVQVKCEKPDYLECNVVNLDKSYLCSFCDLSFHTEYQRNMHSLHNHMQEKLIKKEITLLDGTIVQDFSNLSKEGKYEQTQPFEQHNFPGESEGNKSSLQDESPCNNHINTETPTHTESILVKPISDPPSCHCAFCGQNFPTEHELKIHCDLNHNQEKNAKINPSFPKDNLTARVSSLGNSSLDSQDSALEKTLECGPCKMYFESRYFLKKHLREHHAEEPTHECIFCCKKFVTDSQLVFHLRTHTKAKQSCTICGKSYGQVSYMHRHLLTHSNCKPYGCLLCGLKFLEKSNLKKHYQKFH</sequence>
<name>A0A8X6U8U9_NEPPI</name>
<feature type="domain" description="C2H2-type" evidence="7">
    <location>
        <begin position="524"/>
        <end position="551"/>
    </location>
</feature>
<evidence type="ECO:0000256" key="4">
    <source>
        <dbReference type="ARBA" id="ARBA00022833"/>
    </source>
</evidence>
<evidence type="ECO:0000313" key="9">
    <source>
        <dbReference type="Proteomes" id="UP000887013"/>
    </source>
</evidence>